<dbReference type="Proteomes" id="UP000824890">
    <property type="component" value="Unassembled WGS sequence"/>
</dbReference>
<dbReference type="EMBL" id="JAGKQM010000005">
    <property type="protein sequence ID" value="KAH0925623.1"/>
    <property type="molecule type" value="Genomic_DNA"/>
</dbReference>
<protein>
    <submittedName>
        <fullName evidence="2">Uncharacterized protein</fullName>
    </submittedName>
</protein>
<feature type="signal peptide" evidence="1">
    <location>
        <begin position="1"/>
        <end position="19"/>
    </location>
</feature>
<keyword evidence="3" id="KW-1185">Reference proteome</keyword>
<evidence type="ECO:0000256" key="1">
    <source>
        <dbReference type="SAM" id="SignalP"/>
    </source>
</evidence>
<evidence type="ECO:0000313" key="2">
    <source>
        <dbReference type="EMBL" id="KAH0925623.1"/>
    </source>
</evidence>
<gene>
    <name evidence="2" type="ORF">HID58_017879</name>
</gene>
<reference evidence="2 3" key="1">
    <citation type="submission" date="2021-05" db="EMBL/GenBank/DDBJ databases">
        <title>Genome Assembly of Synthetic Allotetraploid Brassica napus Reveals Homoeologous Exchanges between Subgenomes.</title>
        <authorList>
            <person name="Davis J.T."/>
        </authorList>
    </citation>
    <scope>NUCLEOTIDE SEQUENCE [LARGE SCALE GENOMIC DNA]</scope>
    <source>
        <strain evidence="3">cv. Da-Ae</strain>
        <tissue evidence="2">Seedling</tissue>
    </source>
</reference>
<proteinExistence type="predicted"/>
<name>A0ABQ8D8T3_BRANA</name>
<feature type="chain" id="PRO_5045514794" evidence="1">
    <location>
        <begin position="20"/>
        <end position="65"/>
    </location>
</feature>
<evidence type="ECO:0000313" key="3">
    <source>
        <dbReference type="Proteomes" id="UP000824890"/>
    </source>
</evidence>
<comment type="caution">
    <text evidence="2">The sequence shown here is derived from an EMBL/GenBank/DDBJ whole genome shotgun (WGS) entry which is preliminary data.</text>
</comment>
<sequence>MSLLHVALALSISKYRSTAMLTVDTATVVLLGVTGKELTGRQASELMDAYLEGSYSPTAFTSLTI</sequence>
<organism evidence="2 3">
    <name type="scientific">Brassica napus</name>
    <name type="common">Rape</name>
    <dbReference type="NCBI Taxonomy" id="3708"/>
    <lineage>
        <taxon>Eukaryota</taxon>
        <taxon>Viridiplantae</taxon>
        <taxon>Streptophyta</taxon>
        <taxon>Embryophyta</taxon>
        <taxon>Tracheophyta</taxon>
        <taxon>Spermatophyta</taxon>
        <taxon>Magnoliopsida</taxon>
        <taxon>eudicotyledons</taxon>
        <taxon>Gunneridae</taxon>
        <taxon>Pentapetalae</taxon>
        <taxon>rosids</taxon>
        <taxon>malvids</taxon>
        <taxon>Brassicales</taxon>
        <taxon>Brassicaceae</taxon>
        <taxon>Brassiceae</taxon>
        <taxon>Brassica</taxon>
    </lineage>
</organism>
<accession>A0ABQ8D8T3</accession>
<keyword evidence="1" id="KW-0732">Signal</keyword>